<proteinExistence type="predicted"/>
<dbReference type="CDD" id="cd04301">
    <property type="entry name" value="NAT_SF"/>
    <property type="match status" value="1"/>
</dbReference>
<dbReference type="EMBL" id="QMDX01000002">
    <property type="protein sequence ID" value="TSD15425.1"/>
    <property type="molecule type" value="Genomic_DNA"/>
</dbReference>
<dbReference type="InterPro" id="IPR050832">
    <property type="entry name" value="Bact_Acetyltransf"/>
</dbReference>
<evidence type="ECO:0000256" key="2">
    <source>
        <dbReference type="ARBA" id="ARBA00023315"/>
    </source>
</evidence>
<gene>
    <name evidence="4" type="ORF">DP107_05065</name>
</gene>
<keyword evidence="5" id="KW-1185">Reference proteome</keyword>
<keyword evidence="1 4" id="KW-0808">Transferase</keyword>
<dbReference type="InParanoid" id="A0A554NDN5"/>
<keyword evidence="2" id="KW-0012">Acyltransferase</keyword>
<dbReference type="Pfam" id="PF00583">
    <property type="entry name" value="Acetyltransf_1"/>
    <property type="match status" value="1"/>
</dbReference>
<dbReference type="InterPro" id="IPR000182">
    <property type="entry name" value="GNAT_dom"/>
</dbReference>
<evidence type="ECO:0000256" key="1">
    <source>
        <dbReference type="ARBA" id="ARBA00022679"/>
    </source>
</evidence>
<feature type="domain" description="N-acetyltransferase" evidence="3">
    <location>
        <begin position="1"/>
        <end position="155"/>
    </location>
</feature>
<dbReference type="PROSITE" id="PS51186">
    <property type="entry name" value="GNAT"/>
    <property type="match status" value="1"/>
</dbReference>
<protein>
    <submittedName>
        <fullName evidence="4">GNAT family N-acetyltransferase</fullName>
    </submittedName>
</protein>
<dbReference type="PANTHER" id="PTHR43877:SF1">
    <property type="entry name" value="ACETYLTRANSFERASE"/>
    <property type="match status" value="1"/>
</dbReference>
<dbReference type="SUPFAM" id="SSF55729">
    <property type="entry name" value="Acyl-CoA N-acyltransferases (Nat)"/>
    <property type="match status" value="1"/>
</dbReference>
<evidence type="ECO:0000259" key="3">
    <source>
        <dbReference type="PROSITE" id="PS51186"/>
    </source>
</evidence>
<accession>A0A554NDN5</accession>
<dbReference type="Proteomes" id="UP000319894">
    <property type="component" value="Unassembled WGS sequence"/>
</dbReference>
<dbReference type="AlphaFoldDB" id="A0A554NDN5"/>
<dbReference type="GO" id="GO:0016747">
    <property type="term" value="F:acyltransferase activity, transferring groups other than amino-acyl groups"/>
    <property type="evidence" value="ECO:0007669"/>
    <property type="project" value="InterPro"/>
</dbReference>
<sequence>MRPATERDLDALYDCWHAFAVEMADMDPYNELADRDCRALQDEYRREALADDDRRVLVGTDETDAIAGYVAAEREPSPPVFARGDRVNVGELYVRPPHRGEGLADRLLDRVVAWGRDRGCERLSLSVNVDNERARAFYERRGFEPRRLKLDRLLE</sequence>
<reference evidence="4 5" key="1">
    <citation type="submission" date="2018-06" db="EMBL/GenBank/DDBJ databases">
        <title>Natronomonas sp. F16-60 a new haloarchaeon isolated from a solar saltern of Isla Cristina, Huelva, Spain.</title>
        <authorList>
            <person name="Duran-Viseras A."/>
            <person name="Sanchez-Porro C."/>
            <person name="Ventosa A."/>
        </authorList>
    </citation>
    <scope>NUCLEOTIDE SEQUENCE [LARGE SCALE GENOMIC DNA]</scope>
    <source>
        <strain evidence="4 5">F16-60</strain>
    </source>
</reference>
<dbReference type="PANTHER" id="PTHR43877">
    <property type="entry name" value="AMINOALKYLPHOSPHONATE N-ACETYLTRANSFERASE-RELATED-RELATED"/>
    <property type="match status" value="1"/>
</dbReference>
<comment type="caution">
    <text evidence="4">The sequence shown here is derived from an EMBL/GenBank/DDBJ whole genome shotgun (WGS) entry which is preliminary data.</text>
</comment>
<name>A0A554NDN5_9EURY</name>
<organism evidence="4 5">
    <name type="scientific">Haloglomus irregulare</name>
    <dbReference type="NCBI Taxonomy" id="2234134"/>
    <lineage>
        <taxon>Archaea</taxon>
        <taxon>Methanobacteriati</taxon>
        <taxon>Methanobacteriota</taxon>
        <taxon>Stenosarchaea group</taxon>
        <taxon>Halobacteria</taxon>
        <taxon>Halobacteriales</taxon>
        <taxon>Natronomonadaceae</taxon>
        <taxon>Haloglomus</taxon>
    </lineage>
</organism>
<evidence type="ECO:0000313" key="5">
    <source>
        <dbReference type="Proteomes" id="UP000319894"/>
    </source>
</evidence>
<dbReference type="InterPro" id="IPR016181">
    <property type="entry name" value="Acyl_CoA_acyltransferase"/>
</dbReference>
<evidence type="ECO:0000313" key="4">
    <source>
        <dbReference type="EMBL" id="TSD15425.1"/>
    </source>
</evidence>
<dbReference type="Gene3D" id="3.40.630.30">
    <property type="match status" value="1"/>
</dbReference>